<keyword evidence="3" id="KW-1185">Reference proteome</keyword>
<dbReference type="Pfam" id="PF01370">
    <property type="entry name" value="Epimerase"/>
    <property type="match status" value="1"/>
</dbReference>
<sequence length="318" mass="34276">MHIKRVVLIGGTGFVGRAVANRLAEAGVQVLAPTRRRSRAGHILLLPTMDVVEADVHDPATLERLFAGADAVVNLVGILHSRSGDPYGPDFARAHVELPKKIVAACRNTGIRRLVHISALGASTDGPSGYQRSKAAGEAAIRSTGADLDWVILRPSVIFGRDDNFLNMFACLASAFPVLPLAGAGTRFQPVYVEDVAETVWRSLSTPSAAGQTFDVAGPKVYTLRQLVEYASAQVGKPRPVIGLPESLGMIQAGLLELAPQPLMSRDNIRSMRVDNVTDGEPLPFGLQPTAIEAVVPRWLGDATVRAHYYPFRRHARR</sequence>
<dbReference type="Proteomes" id="UP000013232">
    <property type="component" value="Unassembled WGS sequence"/>
</dbReference>
<evidence type="ECO:0000313" key="2">
    <source>
        <dbReference type="EMBL" id="ENO85015.1"/>
    </source>
</evidence>
<dbReference type="STRING" id="1123367.GCA_000621305_02879"/>
<accession>N6Y0J4</accession>
<dbReference type="SUPFAM" id="SSF51735">
    <property type="entry name" value="NAD(P)-binding Rossmann-fold domains"/>
    <property type="match status" value="1"/>
</dbReference>
<dbReference type="InterPro" id="IPR036291">
    <property type="entry name" value="NAD(P)-bd_dom_sf"/>
</dbReference>
<dbReference type="CDD" id="cd05271">
    <property type="entry name" value="NDUFA9_like_SDR_a"/>
    <property type="match status" value="1"/>
</dbReference>
<organism evidence="2 3">
    <name type="scientific">Thauera linaloolentis (strain DSM 12138 / JCM 21573 / CCUG 41526 / CIP 105981 / IAM 15112 / NBRC 102519 / 47Lol)</name>
    <dbReference type="NCBI Taxonomy" id="1123367"/>
    <lineage>
        <taxon>Bacteria</taxon>
        <taxon>Pseudomonadati</taxon>
        <taxon>Pseudomonadota</taxon>
        <taxon>Betaproteobacteria</taxon>
        <taxon>Rhodocyclales</taxon>
        <taxon>Zoogloeaceae</taxon>
        <taxon>Thauera</taxon>
    </lineage>
</organism>
<dbReference type="InterPro" id="IPR001509">
    <property type="entry name" value="Epimerase_deHydtase"/>
</dbReference>
<dbReference type="PANTHER" id="PTHR12126:SF11">
    <property type="entry name" value="NADH DEHYDROGENASE [UBIQUINONE] 1 ALPHA SUBCOMPLEX SUBUNIT 9, MITOCHONDRIAL"/>
    <property type="match status" value="1"/>
</dbReference>
<dbReference type="EMBL" id="AMXE01000087">
    <property type="protein sequence ID" value="ENO85015.1"/>
    <property type="molecule type" value="Genomic_DNA"/>
</dbReference>
<dbReference type="InterPro" id="IPR051207">
    <property type="entry name" value="ComplexI_NDUFA9_subunit"/>
</dbReference>
<name>N6Y0J4_THAL4</name>
<reference evidence="2 3" key="1">
    <citation type="submission" date="2012-09" db="EMBL/GenBank/DDBJ databases">
        <title>Draft Genome Sequences of 6 Strains from Genus Thauera.</title>
        <authorList>
            <person name="Liu B."/>
            <person name="Shapleigh J.P."/>
            <person name="Frostegard A.H."/>
        </authorList>
    </citation>
    <scope>NUCLEOTIDE SEQUENCE [LARGE SCALE GENOMIC DNA]</scope>
    <source>
        <strain evidence="3">47Lol / DSM 12138</strain>
    </source>
</reference>
<dbReference type="eggNOG" id="COG0702">
    <property type="taxonomic scope" value="Bacteria"/>
</dbReference>
<dbReference type="GO" id="GO:0044877">
    <property type="term" value="F:protein-containing complex binding"/>
    <property type="evidence" value="ECO:0007669"/>
    <property type="project" value="TreeGrafter"/>
</dbReference>
<feature type="domain" description="NAD-dependent epimerase/dehydratase" evidence="1">
    <location>
        <begin position="6"/>
        <end position="216"/>
    </location>
</feature>
<evidence type="ECO:0000313" key="3">
    <source>
        <dbReference type="Proteomes" id="UP000013232"/>
    </source>
</evidence>
<comment type="caution">
    <text evidence="2">The sequence shown here is derived from an EMBL/GenBank/DDBJ whole genome shotgun (WGS) entry which is preliminary data.</text>
</comment>
<dbReference type="AlphaFoldDB" id="N6Y0J4"/>
<dbReference type="PANTHER" id="PTHR12126">
    <property type="entry name" value="NADH-UBIQUINONE OXIDOREDUCTASE 39 KDA SUBUNIT-RELATED"/>
    <property type="match status" value="1"/>
</dbReference>
<dbReference type="RefSeq" id="WP_004343523.1">
    <property type="nucleotide sequence ID" value="NZ_AMXE01000087.1"/>
</dbReference>
<dbReference type="OrthoDB" id="5292533at2"/>
<proteinExistence type="predicted"/>
<protein>
    <submittedName>
        <fullName evidence="2">NAD-dependent epimerase/dehydratase</fullName>
    </submittedName>
</protein>
<gene>
    <name evidence="2" type="ORF">C666_16215</name>
</gene>
<dbReference type="Gene3D" id="3.40.50.720">
    <property type="entry name" value="NAD(P)-binding Rossmann-like Domain"/>
    <property type="match status" value="1"/>
</dbReference>
<evidence type="ECO:0000259" key="1">
    <source>
        <dbReference type="Pfam" id="PF01370"/>
    </source>
</evidence>